<evidence type="ECO:0000259" key="2">
    <source>
        <dbReference type="SMART" id="SM00871"/>
    </source>
</evidence>
<proteinExistence type="predicted"/>
<sequence>MSKETINQKTIKSLNEIKLVGFRVLCEGEKYIEEIPKAARLLKERSGEIKNVLDLEQQIGSFVVEESTPDEDGYWIGVQVEEYEDIPEGMVTLNIPSQKYAAIIHHGPNDRIRSSYEELHQWISEQGLKRAIQGWNLEVYQKENNPENPGDVRVELLDSISDD</sequence>
<comment type="caution">
    <text evidence="3">The sequence shown here is derived from an EMBL/GenBank/DDBJ whole genome shotgun (WGS) entry which is preliminary data.</text>
</comment>
<dbReference type="Proteomes" id="UP001389717">
    <property type="component" value="Unassembled WGS sequence"/>
</dbReference>
<gene>
    <name evidence="3" type="ORF">AAEO50_06555</name>
</gene>
<dbReference type="InterPro" id="IPR053182">
    <property type="entry name" value="YobU-like_regulator"/>
</dbReference>
<dbReference type="PANTHER" id="PTHR36444">
    <property type="entry name" value="TRANSCRIPTIONAL REGULATOR PROTEIN YOBU-RELATED"/>
    <property type="match status" value="1"/>
</dbReference>
<dbReference type="SUPFAM" id="SSF55136">
    <property type="entry name" value="Probable bacterial effector-binding domain"/>
    <property type="match status" value="1"/>
</dbReference>
<feature type="region of interest" description="Disordered" evidence="1">
    <location>
        <begin position="142"/>
        <end position="163"/>
    </location>
</feature>
<evidence type="ECO:0000313" key="4">
    <source>
        <dbReference type="Proteomes" id="UP001389717"/>
    </source>
</evidence>
<feature type="compositionally biased region" description="Basic and acidic residues" evidence="1">
    <location>
        <begin position="142"/>
        <end position="156"/>
    </location>
</feature>
<dbReference type="InterPro" id="IPR011256">
    <property type="entry name" value="Reg_factor_effector_dom_sf"/>
</dbReference>
<dbReference type="RefSeq" id="WP_341981708.1">
    <property type="nucleotide sequence ID" value="NZ_JBBYAF010000009.1"/>
</dbReference>
<reference evidence="3 4" key="1">
    <citation type="submission" date="2024-04" db="EMBL/GenBank/DDBJ databases">
        <title>Bacillus oryzaecorticis sp. nov., a moderately halophilic bacterium isolated from rice husks.</title>
        <authorList>
            <person name="Zhu H.-S."/>
        </authorList>
    </citation>
    <scope>NUCLEOTIDE SEQUENCE [LARGE SCALE GENOMIC DNA]</scope>
    <source>
        <strain evidence="3 4">ZC255</strain>
    </source>
</reference>
<dbReference type="SMART" id="SM00871">
    <property type="entry name" value="AraC_E_bind"/>
    <property type="match status" value="1"/>
</dbReference>
<organism evidence="3 4">
    <name type="scientific">Rossellomorea oryzaecorticis</name>
    <dbReference type="NCBI Taxonomy" id="1396505"/>
    <lineage>
        <taxon>Bacteria</taxon>
        <taxon>Bacillati</taxon>
        <taxon>Bacillota</taxon>
        <taxon>Bacilli</taxon>
        <taxon>Bacillales</taxon>
        <taxon>Bacillaceae</taxon>
        <taxon>Rossellomorea</taxon>
    </lineage>
</organism>
<dbReference type="EMBL" id="JBBYAF010000009">
    <property type="protein sequence ID" value="MEL3971932.1"/>
    <property type="molecule type" value="Genomic_DNA"/>
</dbReference>
<dbReference type="PANTHER" id="PTHR36444:SF2">
    <property type="entry name" value="TRANSCRIPTIONAL REGULATOR PROTEIN YOBU-RELATED"/>
    <property type="match status" value="1"/>
</dbReference>
<name>A0ABU9K8X0_9BACI</name>
<dbReference type="InterPro" id="IPR029441">
    <property type="entry name" value="Cass2"/>
</dbReference>
<dbReference type="Gene3D" id="3.20.80.10">
    <property type="entry name" value="Regulatory factor, effector binding domain"/>
    <property type="match status" value="1"/>
</dbReference>
<evidence type="ECO:0000256" key="1">
    <source>
        <dbReference type="SAM" id="MobiDB-lite"/>
    </source>
</evidence>
<accession>A0ABU9K8X0</accession>
<protein>
    <submittedName>
        <fullName evidence="3">GyrI-like domain-containing protein</fullName>
    </submittedName>
</protein>
<feature type="domain" description="AraC effector-binding" evidence="2">
    <location>
        <begin position="7"/>
        <end position="161"/>
    </location>
</feature>
<dbReference type="Pfam" id="PF14526">
    <property type="entry name" value="Cass2"/>
    <property type="match status" value="1"/>
</dbReference>
<evidence type="ECO:0000313" key="3">
    <source>
        <dbReference type="EMBL" id="MEL3971932.1"/>
    </source>
</evidence>
<dbReference type="InterPro" id="IPR010499">
    <property type="entry name" value="AraC_E-bd"/>
</dbReference>
<keyword evidence="4" id="KW-1185">Reference proteome</keyword>